<gene>
    <name evidence="1" type="ORF">AVEN_179058_1</name>
</gene>
<accession>A0A4Y2UZ71</accession>
<keyword evidence="2" id="KW-1185">Reference proteome</keyword>
<dbReference type="EMBL" id="BGPR01041922">
    <property type="protein sequence ID" value="GBO18289.1"/>
    <property type="molecule type" value="Genomic_DNA"/>
</dbReference>
<name>A0A4Y2UZ71_ARAVE</name>
<comment type="caution">
    <text evidence="1">The sequence shown here is derived from an EMBL/GenBank/DDBJ whole genome shotgun (WGS) entry which is preliminary data.</text>
</comment>
<dbReference type="AlphaFoldDB" id="A0A4Y2UZ71"/>
<evidence type="ECO:0000313" key="2">
    <source>
        <dbReference type="Proteomes" id="UP000499080"/>
    </source>
</evidence>
<sequence length="98" mass="11536">MGCFRKKRYARVLRQFNTACHVAMLNKETLIYDLRSLDALGILDPSDKKNKLELQEEARNHFLSTVTVNEEGRFRVSLSWLDNHLPLKNNYELELLKD</sequence>
<reference evidence="1 2" key="1">
    <citation type="journal article" date="2019" name="Sci. Rep.">
        <title>Orb-weaving spider Araneus ventricosus genome elucidates the spidroin gene catalogue.</title>
        <authorList>
            <person name="Kono N."/>
            <person name="Nakamura H."/>
            <person name="Ohtoshi R."/>
            <person name="Moran D.A.P."/>
            <person name="Shinohara A."/>
            <person name="Yoshida Y."/>
            <person name="Fujiwara M."/>
            <person name="Mori M."/>
            <person name="Tomita M."/>
            <person name="Arakawa K."/>
        </authorList>
    </citation>
    <scope>NUCLEOTIDE SEQUENCE [LARGE SCALE GENOMIC DNA]</scope>
</reference>
<protein>
    <submittedName>
        <fullName evidence="1">Uncharacterized protein</fullName>
    </submittedName>
</protein>
<dbReference type="Proteomes" id="UP000499080">
    <property type="component" value="Unassembled WGS sequence"/>
</dbReference>
<evidence type="ECO:0000313" key="1">
    <source>
        <dbReference type="EMBL" id="GBO18289.1"/>
    </source>
</evidence>
<dbReference type="OrthoDB" id="6765836at2759"/>
<organism evidence="1 2">
    <name type="scientific">Araneus ventricosus</name>
    <name type="common">Orbweaver spider</name>
    <name type="synonym">Epeira ventricosa</name>
    <dbReference type="NCBI Taxonomy" id="182803"/>
    <lineage>
        <taxon>Eukaryota</taxon>
        <taxon>Metazoa</taxon>
        <taxon>Ecdysozoa</taxon>
        <taxon>Arthropoda</taxon>
        <taxon>Chelicerata</taxon>
        <taxon>Arachnida</taxon>
        <taxon>Araneae</taxon>
        <taxon>Araneomorphae</taxon>
        <taxon>Entelegynae</taxon>
        <taxon>Araneoidea</taxon>
        <taxon>Araneidae</taxon>
        <taxon>Araneus</taxon>
    </lineage>
</organism>
<proteinExistence type="predicted"/>